<evidence type="ECO:0000313" key="3">
    <source>
        <dbReference type="Proteomes" id="UP001054945"/>
    </source>
</evidence>
<dbReference type="EMBL" id="BPLR01021574">
    <property type="protein sequence ID" value="GIX91323.1"/>
    <property type="molecule type" value="Genomic_DNA"/>
</dbReference>
<evidence type="ECO:0000313" key="2">
    <source>
        <dbReference type="EMBL" id="GIX91323.1"/>
    </source>
</evidence>
<comment type="caution">
    <text evidence="2">The sequence shown here is derived from an EMBL/GenBank/DDBJ whole genome shotgun (WGS) entry which is preliminary data.</text>
</comment>
<proteinExistence type="predicted"/>
<keyword evidence="3" id="KW-1185">Reference proteome</keyword>
<dbReference type="AlphaFoldDB" id="A0AAV4P5L4"/>
<protein>
    <submittedName>
        <fullName evidence="2">Uncharacterized protein</fullName>
    </submittedName>
</protein>
<sequence length="657" mass="73450">MPEDNTSQIKQKKSTTSRKSILSLNKKNKNETSQLNSKSVRFTLANEDQINALNNNSFEINLISSENDSKEVIIPEEESQSQNIYESKQKSSVKKKYGSAKLCSFKATGDVLNHSSVKPKKKRKSSRLLHKDLKNCEALPELDCTDHKQTKDTNNCSFDNSDDSFKVVSIRNTEEDKNTFVSEQQIGQVVEKIKKTSKGCKAKTDKKVKRTFSSVSERGSRKRSTFDEDYLSELENVTSNTDNIRCNYEKTDSSSSTVSVQNTEMNKNTVVISKNLINQDKEAIKTLKADKPMSDVSKCISKKQFTDEDHSLSGFKHVIPTTENALPFEIDEPTEIYNIKDLMASVNPESNFKKSNPKKTKIIAKQDAKKEKYNVDILSNMQLKNLDRVDSPNKKEKVCKLSNKNIKVDVLSNYDSKPNEFDTLSSIENKCPVLPDSTLKCKAKSSCEHDASKKSNSDILSSATIDPENNDRRSRRNRPTKNEKISIQRSKYPVLFLFSGSCTPLVDLLHALHSNSHGIFAFQTCLLSVPLAFFQYSPPSMIVISEMVLVRLRPLLEEPAGRPGAVLCRPVPPPPLPGSRPAHGGRPRPQDAQQGRAADEIDEFNDGNYGHAQIQAQAAPRSAINLGSCRKRQLSTYGLGGLGCECVDCSHWSRGVH</sequence>
<feature type="region of interest" description="Disordered" evidence="1">
    <location>
        <begin position="566"/>
        <end position="597"/>
    </location>
</feature>
<reference evidence="2 3" key="1">
    <citation type="submission" date="2021-06" db="EMBL/GenBank/DDBJ databases">
        <title>Caerostris extrusa draft genome.</title>
        <authorList>
            <person name="Kono N."/>
            <person name="Arakawa K."/>
        </authorList>
    </citation>
    <scope>NUCLEOTIDE SEQUENCE [LARGE SCALE GENOMIC DNA]</scope>
</reference>
<dbReference type="Proteomes" id="UP001054945">
    <property type="component" value="Unassembled WGS sequence"/>
</dbReference>
<accession>A0AAV4P5L4</accession>
<feature type="region of interest" description="Disordered" evidence="1">
    <location>
        <begin position="451"/>
        <end position="484"/>
    </location>
</feature>
<evidence type="ECO:0000256" key="1">
    <source>
        <dbReference type="SAM" id="MobiDB-lite"/>
    </source>
</evidence>
<feature type="region of interest" description="Disordered" evidence="1">
    <location>
        <begin position="1"/>
        <end position="36"/>
    </location>
</feature>
<name>A0AAV4P5L4_CAEEX</name>
<gene>
    <name evidence="2" type="ORF">CEXT_274421</name>
</gene>
<organism evidence="2 3">
    <name type="scientific">Caerostris extrusa</name>
    <name type="common">Bark spider</name>
    <name type="synonym">Caerostris bankana</name>
    <dbReference type="NCBI Taxonomy" id="172846"/>
    <lineage>
        <taxon>Eukaryota</taxon>
        <taxon>Metazoa</taxon>
        <taxon>Ecdysozoa</taxon>
        <taxon>Arthropoda</taxon>
        <taxon>Chelicerata</taxon>
        <taxon>Arachnida</taxon>
        <taxon>Araneae</taxon>
        <taxon>Araneomorphae</taxon>
        <taxon>Entelegynae</taxon>
        <taxon>Araneoidea</taxon>
        <taxon>Araneidae</taxon>
        <taxon>Caerostris</taxon>
    </lineage>
</organism>